<keyword evidence="1" id="KW-0175">Coiled coil</keyword>
<dbReference type="EMBL" id="CAKKNE010000004">
    <property type="protein sequence ID" value="CAH0373801.1"/>
    <property type="molecule type" value="Genomic_DNA"/>
</dbReference>
<feature type="region of interest" description="Disordered" evidence="2">
    <location>
        <begin position="357"/>
        <end position="377"/>
    </location>
</feature>
<dbReference type="AlphaFoldDB" id="A0A7S4A709"/>
<dbReference type="SUPFAM" id="SSF64268">
    <property type="entry name" value="PX domain"/>
    <property type="match status" value="1"/>
</dbReference>
<evidence type="ECO:0000313" key="4">
    <source>
        <dbReference type="EMBL" id="CAH0373801.1"/>
    </source>
</evidence>
<keyword evidence="5" id="KW-1185">Reference proteome</keyword>
<evidence type="ECO:0000256" key="2">
    <source>
        <dbReference type="SAM" id="MobiDB-lite"/>
    </source>
</evidence>
<accession>A0A7S4A709</accession>
<dbReference type="Gene3D" id="3.30.1520.10">
    <property type="entry name" value="Phox-like domain"/>
    <property type="match status" value="1"/>
</dbReference>
<dbReference type="InterPro" id="IPR036871">
    <property type="entry name" value="PX_dom_sf"/>
</dbReference>
<reference evidence="4" key="2">
    <citation type="submission" date="2021-11" db="EMBL/GenBank/DDBJ databases">
        <authorList>
            <consortium name="Genoscope - CEA"/>
            <person name="William W."/>
        </authorList>
    </citation>
    <scope>NUCLEOTIDE SEQUENCE</scope>
</reference>
<dbReference type="GO" id="GO:0035091">
    <property type="term" value="F:phosphatidylinositol binding"/>
    <property type="evidence" value="ECO:0007669"/>
    <property type="project" value="InterPro"/>
</dbReference>
<feature type="coiled-coil region" evidence="1">
    <location>
        <begin position="492"/>
        <end position="519"/>
    </location>
</feature>
<dbReference type="Proteomes" id="UP000789595">
    <property type="component" value="Unassembled WGS sequence"/>
</dbReference>
<evidence type="ECO:0000313" key="5">
    <source>
        <dbReference type="Proteomes" id="UP000789595"/>
    </source>
</evidence>
<feature type="compositionally biased region" description="Low complexity" evidence="2">
    <location>
        <begin position="363"/>
        <end position="377"/>
    </location>
</feature>
<evidence type="ECO:0008006" key="6">
    <source>
        <dbReference type="Google" id="ProtNLM"/>
    </source>
</evidence>
<name>A0A7S4A709_9STRA</name>
<sequence>MASEKKDDLATVELGDDDEAPPRANPCEGLNTFLRNNAEVLERAKALTARLSSAAGRARGLFAAPALGRDYAQVDVLDVTVENGATTGTFSLKTRARFEGCAVDLTIAGSSLSRTPRDFEWLRGCLRDEYPGCVVPPIASDVYANAPTAADALERFLAQCLAHPELGKAPELACLCAADATELNDARSAFAAAREQSPLHVRWGAVVLDVVGNDTAVGQELIEDDPAALATAKRREADVRELYTWARAQAYEIGRAEREATRGADALRQFEEAAGRTKAALAARFKQGKETRVGEVTPKAEEPASGVSGPATSLAALREMVGLAKALAEAVESRDRVRLQYVCARNALQLNKASRTARDRLGTVSETTAESAESLAAKAAEIDTSAPPPSTEPPPAPTLAEAAAEVRLAQGAPEDEVVQEEDYKQKALQLYGSLREKVVTYASTGAEYVRERLPDQVPERQRVIAMAQKGATIVASLGLRVASVAATGSARLQADEESVENAEKLVRDLAEQFDAADARLRADALKLKATWDDLQLQAYDAFVRGEASRADTARAAADGAALSLVHLKHEASQESTD</sequence>
<dbReference type="EMBL" id="HBIW01024750">
    <property type="protein sequence ID" value="CAE0705903.1"/>
    <property type="molecule type" value="Transcribed_RNA"/>
</dbReference>
<feature type="region of interest" description="Disordered" evidence="2">
    <location>
        <begin position="1"/>
        <end position="29"/>
    </location>
</feature>
<organism evidence="3">
    <name type="scientific">Pelagomonas calceolata</name>
    <dbReference type="NCBI Taxonomy" id="35677"/>
    <lineage>
        <taxon>Eukaryota</taxon>
        <taxon>Sar</taxon>
        <taxon>Stramenopiles</taxon>
        <taxon>Ochrophyta</taxon>
        <taxon>Pelagophyceae</taxon>
        <taxon>Pelagomonadales</taxon>
        <taxon>Pelagomonadaceae</taxon>
        <taxon>Pelagomonas</taxon>
    </lineage>
</organism>
<protein>
    <recommendedName>
        <fullName evidence="6">PX domain-containing protein</fullName>
    </recommendedName>
</protein>
<evidence type="ECO:0000313" key="3">
    <source>
        <dbReference type="EMBL" id="CAE0705903.1"/>
    </source>
</evidence>
<feature type="compositionally biased region" description="Basic and acidic residues" evidence="2">
    <location>
        <begin position="288"/>
        <end position="302"/>
    </location>
</feature>
<evidence type="ECO:0000256" key="1">
    <source>
        <dbReference type="SAM" id="Coils"/>
    </source>
</evidence>
<proteinExistence type="predicted"/>
<gene>
    <name evidence="3" type="ORF">PCAL00307_LOCUS21353</name>
    <name evidence="4" type="ORF">PECAL_4P10410</name>
</gene>
<feature type="region of interest" description="Disordered" evidence="2">
    <location>
        <begin position="288"/>
        <end position="309"/>
    </location>
</feature>
<dbReference type="OrthoDB" id="205639at2759"/>
<reference evidence="3" key="1">
    <citation type="submission" date="2021-01" db="EMBL/GenBank/DDBJ databases">
        <authorList>
            <person name="Corre E."/>
            <person name="Pelletier E."/>
            <person name="Niang G."/>
            <person name="Scheremetjew M."/>
            <person name="Finn R."/>
            <person name="Kale V."/>
            <person name="Holt S."/>
            <person name="Cochrane G."/>
            <person name="Meng A."/>
            <person name="Brown T."/>
            <person name="Cohen L."/>
        </authorList>
    </citation>
    <scope>NUCLEOTIDE SEQUENCE</scope>
    <source>
        <strain evidence="3">CCMP1756</strain>
    </source>
</reference>